<accession>A0A0K8MA72</accession>
<dbReference type="GO" id="GO:0015288">
    <property type="term" value="F:porin activity"/>
    <property type="evidence" value="ECO:0007669"/>
    <property type="project" value="InterPro"/>
</dbReference>
<dbReference type="GO" id="GO:0016020">
    <property type="term" value="C:membrane"/>
    <property type="evidence" value="ECO:0007669"/>
    <property type="project" value="InterPro"/>
</dbReference>
<evidence type="ECO:0000259" key="2">
    <source>
        <dbReference type="Pfam" id="PF13609"/>
    </source>
</evidence>
<feature type="domain" description="Porin" evidence="2">
    <location>
        <begin position="8"/>
        <end position="373"/>
    </location>
</feature>
<dbReference type="InterPro" id="IPR033900">
    <property type="entry name" value="Gram_neg_porin_domain"/>
</dbReference>
<dbReference type="Proteomes" id="UP000036771">
    <property type="component" value="Unassembled WGS sequence"/>
</dbReference>
<keyword evidence="4" id="KW-1185">Reference proteome</keyword>
<dbReference type="SUPFAM" id="SSF56935">
    <property type="entry name" value="Porins"/>
    <property type="match status" value="1"/>
</dbReference>
<evidence type="ECO:0000313" key="3">
    <source>
        <dbReference type="EMBL" id="GAO97390.1"/>
    </source>
</evidence>
<dbReference type="Pfam" id="PF13609">
    <property type="entry name" value="Porin_4"/>
    <property type="match status" value="1"/>
</dbReference>
<reference evidence="3 4" key="1">
    <citation type="submission" date="2015-03" db="EMBL/GenBank/DDBJ databases">
        <title>Caedibacter varicaedens, whole genome shotgun sequence.</title>
        <authorList>
            <person name="Suzuki H."/>
            <person name="Dapper A.L."/>
            <person name="Gibson A.K."/>
            <person name="Jackson C."/>
            <person name="Lee H."/>
            <person name="Pejaver V.R."/>
            <person name="Doak T."/>
            <person name="Lynch M."/>
        </authorList>
    </citation>
    <scope>NUCLEOTIDE SEQUENCE [LARGE SCALE GENOMIC DNA]</scope>
</reference>
<dbReference type="Gene3D" id="2.40.160.10">
    <property type="entry name" value="Porin"/>
    <property type="match status" value="1"/>
</dbReference>
<dbReference type="EMBL" id="BBVC01000002">
    <property type="protein sequence ID" value="GAO97390.1"/>
    <property type="molecule type" value="Genomic_DNA"/>
</dbReference>
<name>A0A0K8MA72_9PROT</name>
<evidence type="ECO:0000313" key="4">
    <source>
        <dbReference type="Proteomes" id="UP000036771"/>
    </source>
</evidence>
<sequence length="420" mass="44285" precursor="true">MNKLLLGTAVLAISLPLASVDAASKSELTPSLRFSGETSVNYYGLKQSVREGNGGKGNGHHMEVADSRLNVDIFGKTEYFGGVEYSALLGLSGNPDNGNVQENRLKFKNEWGTLMAGDTRGIDDFMAVGAFAVMGATGGFAGNYTNVLNQTTGTVITTDLAGAPKDSTKVIYVTPRIYGVQAGVTFTPSTAHEGDQKLKTISPSGAKSLPFDKNQVGLGVNFKETFTNGFDVRLSATSLFGKTQAPTRLKDAVSTTPATFKNTQSYALGAQFGYHGWEIGGEFIDNGKSQVGHQDFSTGLPVAVTGGDAGKVYSAALNYTYGKHKFAIGYLNSTRNIQSGFSKAKSNIYSATWDRKIAPGLGIYIDANYVDMKTDARAVAAQNALKATGAAAVGLTSSDIADGVKNNRATIIGFGTKLKF</sequence>
<feature type="chain" id="PRO_5005512646" description="Porin domain-containing protein" evidence="1">
    <location>
        <begin position="23"/>
        <end position="420"/>
    </location>
</feature>
<evidence type="ECO:0000256" key="1">
    <source>
        <dbReference type="SAM" id="SignalP"/>
    </source>
</evidence>
<organism evidence="3 4">
    <name type="scientific">Caedimonas varicaedens</name>
    <dbReference type="NCBI Taxonomy" id="1629334"/>
    <lineage>
        <taxon>Bacteria</taxon>
        <taxon>Pseudomonadati</taxon>
        <taxon>Pseudomonadota</taxon>
        <taxon>Alphaproteobacteria</taxon>
        <taxon>Holosporales</taxon>
        <taxon>Caedimonadaceae</taxon>
        <taxon>Caedimonas</taxon>
    </lineage>
</organism>
<keyword evidence="1" id="KW-0732">Signal</keyword>
<dbReference type="STRING" id="1629334.Cva_00021"/>
<proteinExistence type="predicted"/>
<gene>
    <name evidence="3" type="ORF">Cva_00021</name>
</gene>
<comment type="caution">
    <text evidence="3">The sequence shown here is derived from an EMBL/GenBank/DDBJ whole genome shotgun (WGS) entry which is preliminary data.</text>
</comment>
<protein>
    <recommendedName>
        <fullName evidence="2">Porin domain-containing protein</fullName>
    </recommendedName>
</protein>
<feature type="signal peptide" evidence="1">
    <location>
        <begin position="1"/>
        <end position="22"/>
    </location>
</feature>
<dbReference type="InterPro" id="IPR023614">
    <property type="entry name" value="Porin_dom_sf"/>
</dbReference>
<dbReference type="AlphaFoldDB" id="A0A0K8MA72"/>
<dbReference type="OrthoDB" id="6758483at2"/>